<dbReference type="GO" id="GO:0003755">
    <property type="term" value="F:peptidyl-prolyl cis-trans isomerase activity"/>
    <property type="evidence" value="ECO:0007669"/>
    <property type="project" value="UniProtKB-UniRule"/>
</dbReference>
<dbReference type="CDD" id="cd00317">
    <property type="entry name" value="cyclophilin"/>
    <property type="match status" value="1"/>
</dbReference>
<evidence type="ECO:0000313" key="8">
    <source>
        <dbReference type="Proteomes" id="UP000824165"/>
    </source>
</evidence>
<dbReference type="GO" id="GO:0006457">
    <property type="term" value="P:protein folding"/>
    <property type="evidence" value="ECO:0007669"/>
    <property type="project" value="InterPro"/>
</dbReference>
<dbReference type="EMBL" id="DVLU01000013">
    <property type="protein sequence ID" value="HIT84581.1"/>
    <property type="molecule type" value="Genomic_DNA"/>
</dbReference>
<evidence type="ECO:0000256" key="1">
    <source>
        <dbReference type="ARBA" id="ARBA00002388"/>
    </source>
</evidence>
<dbReference type="SUPFAM" id="SSF50891">
    <property type="entry name" value="Cyclophilin-like"/>
    <property type="match status" value="1"/>
</dbReference>
<organism evidence="7 8">
    <name type="scientific">Candidatus Ornithomonoglobus intestinigallinarum</name>
    <dbReference type="NCBI Taxonomy" id="2840894"/>
    <lineage>
        <taxon>Bacteria</taxon>
        <taxon>Bacillati</taxon>
        <taxon>Bacillota</taxon>
        <taxon>Clostridia</taxon>
        <taxon>Candidatus Ornithomonoglobus</taxon>
    </lineage>
</organism>
<dbReference type="PROSITE" id="PS50072">
    <property type="entry name" value="CSA_PPIASE_2"/>
    <property type="match status" value="1"/>
</dbReference>
<comment type="caution">
    <text evidence="7">The sequence shown here is derived from an EMBL/GenBank/DDBJ whole genome shotgun (WGS) entry which is preliminary data.</text>
</comment>
<proteinExistence type="inferred from homology"/>
<dbReference type="InterPro" id="IPR044666">
    <property type="entry name" value="Cyclophilin_A-like"/>
</dbReference>
<dbReference type="EC" id="5.2.1.8" evidence="4"/>
<evidence type="ECO:0000313" key="7">
    <source>
        <dbReference type="EMBL" id="HIT84581.1"/>
    </source>
</evidence>
<dbReference type="AlphaFoldDB" id="A0A9D1H1X6"/>
<reference evidence="7" key="2">
    <citation type="journal article" date="2021" name="PeerJ">
        <title>Extensive microbial diversity within the chicken gut microbiome revealed by metagenomics and culture.</title>
        <authorList>
            <person name="Gilroy R."/>
            <person name="Ravi A."/>
            <person name="Getino M."/>
            <person name="Pursley I."/>
            <person name="Horton D.L."/>
            <person name="Alikhan N.F."/>
            <person name="Baker D."/>
            <person name="Gharbi K."/>
            <person name="Hall N."/>
            <person name="Watson M."/>
            <person name="Adriaenssens E.M."/>
            <person name="Foster-Nyarko E."/>
            <person name="Jarju S."/>
            <person name="Secka A."/>
            <person name="Antonio M."/>
            <person name="Oren A."/>
            <person name="Chaudhuri R.R."/>
            <person name="La Ragione R."/>
            <person name="Hildebrand F."/>
            <person name="Pallen M.J."/>
        </authorList>
    </citation>
    <scope>NUCLEOTIDE SEQUENCE</scope>
    <source>
        <strain evidence="7">CHK181-108</strain>
    </source>
</reference>
<reference evidence="7" key="1">
    <citation type="submission" date="2020-10" db="EMBL/GenBank/DDBJ databases">
        <authorList>
            <person name="Gilroy R."/>
        </authorList>
    </citation>
    <scope>NUCLEOTIDE SEQUENCE</scope>
    <source>
        <strain evidence="7">CHK181-108</strain>
    </source>
</reference>
<accession>A0A9D1H1X6</accession>
<evidence type="ECO:0000256" key="4">
    <source>
        <dbReference type="RuleBase" id="RU363019"/>
    </source>
</evidence>
<dbReference type="Gene3D" id="2.40.100.10">
    <property type="entry name" value="Cyclophilin-like"/>
    <property type="match status" value="1"/>
</dbReference>
<evidence type="ECO:0000259" key="6">
    <source>
        <dbReference type="PROSITE" id="PS50072"/>
    </source>
</evidence>
<evidence type="ECO:0000256" key="2">
    <source>
        <dbReference type="ARBA" id="ARBA00023110"/>
    </source>
</evidence>
<dbReference type="InterPro" id="IPR029000">
    <property type="entry name" value="Cyclophilin-like_dom_sf"/>
</dbReference>
<dbReference type="PANTHER" id="PTHR45625:SF4">
    <property type="entry name" value="PEPTIDYLPROLYL ISOMERASE DOMAIN AND WD REPEAT-CONTAINING PROTEIN 1"/>
    <property type="match status" value="1"/>
</dbReference>
<protein>
    <recommendedName>
        <fullName evidence="4">Peptidyl-prolyl cis-trans isomerase</fullName>
        <shortName evidence="4">PPIase</shortName>
        <ecNumber evidence="4">5.2.1.8</ecNumber>
    </recommendedName>
</protein>
<dbReference type="PRINTS" id="PR00153">
    <property type="entry name" value="CSAPPISMRASE"/>
</dbReference>
<dbReference type="InterPro" id="IPR002130">
    <property type="entry name" value="Cyclophilin-type_PPIase_dom"/>
</dbReference>
<dbReference type="Pfam" id="PF00160">
    <property type="entry name" value="Pro_isomerase"/>
    <property type="match status" value="1"/>
</dbReference>
<dbReference type="Proteomes" id="UP000824165">
    <property type="component" value="Unassembled WGS sequence"/>
</dbReference>
<sequence length="206" mass="22162">MLLAACTTTEAPEITPAPATSTPAPAEQTKSLEELTQDKHYAEITVNVNGEDKTMKAELYPDVAPETVANFEKLASEGFYDGLIFHRVIPDFMIQGGGYDENMEEKPADTIKGEFASNGFENPLKHTRGVLSMARTNVPDSASSQFFIMHADAPHLDGEYAAFGKVTEGLEVIDEIAAVETTSLSNGMSDVPVEPVVIKSIVIAVP</sequence>
<comment type="similarity">
    <text evidence="4">Belongs to the cyclophilin-type PPIase family.</text>
</comment>
<dbReference type="PANTHER" id="PTHR45625">
    <property type="entry name" value="PEPTIDYL-PROLYL CIS-TRANS ISOMERASE-RELATED"/>
    <property type="match status" value="1"/>
</dbReference>
<gene>
    <name evidence="7" type="ORF">IAA60_01615</name>
</gene>
<comment type="catalytic activity">
    <reaction evidence="4">
        <text>[protein]-peptidylproline (omega=180) = [protein]-peptidylproline (omega=0)</text>
        <dbReference type="Rhea" id="RHEA:16237"/>
        <dbReference type="Rhea" id="RHEA-COMP:10747"/>
        <dbReference type="Rhea" id="RHEA-COMP:10748"/>
        <dbReference type="ChEBI" id="CHEBI:83833"/>
        <dbReference type="ChEBI" id="CHEBI:83834"/>
        <dbReference type="EC" id="5.2.1.8"/>
    </reaction>
</comment>
<dbReference type="PROSITE" id="PS00170">
    <property type="entry name" value="CSA_PPIASE_1"/>
    <property type="match status" value="1"/>
</dbReference>
<feature type="domain" description="PPIase cyclophilin-type" evidence="6">
    <location>
        <begin position="55"/>
        <end position="203"/>
    </location>
</feature>
<feature type="region of interest" description="Disordered" evidence="5">
    <location>
        <begin position="7"/>
        <end position="27"/>
    </location>
</feature>
<keyword evidence="2 4" id="KW-0697">Rotamase</keyword>
<dbReference type="InterPro" id="IPR020892">
    <property type="entry name" value="Cyclophilin-type_PPIase_CS"/>
</dbReference>
<keyword evidence="3 4" id="KW-0413">Isomerase</keyword>
<comment type="function">
    <text evidence="1 4">PPIases accelerate the folding of proteins. It catalyzes the cis-trans isomerization of proline imidic peptide bonds in oligopeptides.</text>
</comment>
<evidence type="ECO:0000256" key="3">
    <source>
        <dbReference type="ARBA" id="ARBA00023235"/>
    </source>
</evidence>
<evidence type="ECO:0000256" key="5">
    <source>
        <dbReference type="SAM" id="MobiDB-lite"/>
    </source>
</evidence>
<name>A0A9D1H1X6_9FIRM</name>